<evidence type="ECO:0000313" key="1">
    <source>
        <dbReference type="EMBL" id="SUZ63107.1"/>
    </source>
</evidence>
<gene>
    <name evidence="1" type="ORF">METZ01_LOCUS15961</name>
</gene>
<feature type="non-terminal residue" evidence="1">
    <location>
        <position position="391"/>
    </location>
</feature>
<name>A0A381P9T1_9ZZZZ</name>
<organism evidence="1">
    <name type="scientific">marine metagenome</name>
    <dbReference type="NCBI Taxonomy" id="408172"/>
    <lineage>
        <taxon>unclassified sequences</taxon>
        <taxon>metagenomes</taxon>
        <taxon>ecological metagenomes</taxon>
    </lineage>
</organism>
<dbReference type="AlphaFoldDB" id="A0A381P9T1"/>
<evidence type="ECO:0008006" key="2">
    <source>
        <dbReference type="Google" id="ProtNLM"/>
    </source>
</evidence>
<feature type="non-terminal residue" evidence="1">
    <location>
        <position position="1"/>
    </location>
</feature>
<proteinExistence type="predicted"/>
<reference evidence="1" key="1">
    <citation type="submission" date="2018-05" db="EMBL/GenBank/DDBJ databases">
        <authorList>
            <person name="Lanie J.A."/>
            <person name="Ng W.-L."/>
            <person name="Kazmierczak K.M."/>
            <person name="Andrzejewski T.M."/>
            <person name="Davidsen T.M."/>
            <person name="Wayne K.J."/>
            <person name="Tettelin H."/>
            <person name="Glass J.I."/>
            <person name="Rusch D."/>
            <person name="Podicherti R."/>
            <person name="Tsui H.-C.T."/>
            <person name="Winkler M.E."/>
        </authorList>
    </citation>
    <scope>NUCLEOTIDE SEQUENCE</scope>
</reference>
<sequence length="391" mass="44153">LNKILTFFIISILISCKTNNGINEINFSYNSSNAGESFLLSTDHDLYISWIEESMDTSYLYMSKLNLDMWGKRELITKGVNWFVNWADFPSISINNKSDLMIAHYLKKSSEEIFSYDVNYLISKNKSWIDKYKMHNDRTFSEHGFVSIKPYKDGFFSTWLDGRNTSSSKEQSGHASGPMSLRSAIINSEGEIIEESEIDNMVCDCCQTSLTVSDNIPIVVYRDRTKNEIRDISVSRFINSSWTNSYSLNDDNWKINGCPVNGPYVDSKGKNVAVAWFSAAGGNPQVSVKFSNNQGKSFGEKILINDLNTIPLGRVDLDFIDQRSVVVSWLSTNKGVGSINLRKIDMNGNMGEIVSLSNVSSSRATGFPQLERLKNDIFLSWTDEMNGIKKI</sequence>
<accession>A0A381P9T1</accession>
<protein>
    <recommendedName>
        <fullName evidence="2">Sialidase domain-containing protein</fullName>
    </recommendedName>
</protein>
<dbReference type="EMBL" id="UINC01000908">
    <property type="protein sequence ID" value="SUZ63107.1"/>
    <property type="molecule type" value="Genomic_DNA"/>
</dbReference>